<dbReference type="Pfam" id="PF13873">
    <property type="entry name" value="Myb_DNA-bind_5"/>
    <property type="match status" value="1"/>
</dbReference>
<dbReference type="PANTHER" id="PTHR21411:SF0">
    <property type="entry name" value="REGULATORY PROTEIN ZESTE"/>
    <property type="match status" value="1"/>
</dbReference>
<reference evidence="7 8" key="1">
    <citation type="submission" date="2019-08" db="EMBL/GenBank/DDBJ databases">
        <title>Whole genome of Aphis craccivora.</title>
        <authorList>
            <person name="Voronova N.V."/>
            <person name="Shulinski R.S."/>
            <person name="Bandarenka Y.V."/>
            <person name="Zhorov D.G."/>
            <person name="Warner D."/>
        </authorList>
    </citation>
    <scope>NUCLEOTIDE SEQUENCE [LARGE SCALE GENOMIC DNA]</scope>
    <source>
        <strain evidence="7">180601</strain>
        <tissue evidence="7">Whole Body</tissue>
    </source>
</reference>
<keyword evidence="4" id="KW-0804">Transcription</keyword>
<name>A0A6G0Y4Q3_APHCR</name>
<keyword evidence="3" id="KW-0805">Transcription regulation</keyword>
<dbReference type="OrthoDB" id="6629379at2759"/>
<evidence type="ECO:0000256" key="5">
    <source>
        <dbReference type="ARBA" id="ARBA00025466"/>
    </source>
</evidence>
<comment type="subunit">
    <text evidence="1">Self-associates forming complexes of several hundred monomers.</text>
</comment>
<gene>
    <name evidence="7" type="ORF">FWK35_00023538</name>
</gene>
<accession>A0A6G0Y4Q3</accession>
<sequence>MVKSLYQAAEKELLVDLVEQNYAVVENKKTDAVSSRTKTEHWKTMADQFNATSFVHFRDWLVLRTLWENMKKKAKIVIALQHDNLYATGGGKANRILQDPIISRVITLIRPQVEALSNEFDGDHLEITTPNEDNIIEDQDVGDLSSMERNAVNDWSHYNPSMLKAPPAPALRTCHNLEVSAKVINNEDDMFDLPSVSHQQMQLISSNENSGYTTLNLNVSKNANQTLHQSAVSDSSRRRPVLRRSQTEALIEAKLCTLTSATQEATKEHVISIKILEIQLEHEKVKLEVEKEKLVQEKLKTEILRFDLDKKIGEMMEYTIKND</sequence>
<dbReference type="AlphaFoldDB" id="A0A6G0Y4Q3"/>
<evidence type="ECO:0000259" key="6">
    <source>
        <dbReference type="Pfam" id="PF13873"/>
    </source>
</evidence>
<comment type="function">
    <text evidence="5">Involved in transvection phenomena (= synapsis-dependent gene expression), where the synaptic pairing of chromosomes carrying genes with which zeste interacts influences the expression of these genes. Zeste binds to DNA and stimulates transcription from a nearby promoter.</text>
</comment>
<comment type="caution">
    <text evidence="7">The sequence shown here is derived from an EMBL/GenBank/DDBJ whole genome shotgun (WGS) entry which is preliminary data.</text>
</comment>
<dbReference type="Proteomes" id="UP000478052">
    <property type="component" value="Unassembled WGS sequence"/>
</dbReference>
<dbReference type="PANTHER" id="PTHR21411">
    <property type="entry name" value="APONTIC"/>
    <property type="match status" value="1"/>
</dbReference>
<keyword evidence="8" id="KW-1185">Reference proteome</keyword>
<evidence type="ECO:0000256" key="3">
    <source>
        <dbReference type="ARBA" id="ARBA00023015"/>
    </source>
</evidence>
<evidence type="ECO:0000313" key="7">
    <source>
        <dbReference type="EMBL" id="KAF0748983.1"/>
    </source>
</evidence>
<evidence type="ECO:0000256" key="1">
    <source>
        <dbReference type="ARBA" id="ARBA00011764"/>
    </source>
</evidence>
<dbReference type="EMBL" id="VUJU01006273">
    <property type="protein sequence ID" value="KAF0748983.1"/>
    <property type="molecule type" value="Genomic_DNA"/>
</dbReference>
<evidence type="ECO:0000256" key="2">
    <source>
        <dbReference type="ARBA" id="ARBA00016807"/>
    </source>
</evidence>
<organism evidence="7 8">
    <name type="scientific">Aphis craccivora</name>
    <name type="common">Cowpea aphid</name>
    <dbReference type="NCBI Taxonomy" id="307492"/>
    <lineage>
        <taxon>Eukaryota</taxon>
        <taxon>Metazoa</taxon>
        <taxon>Ecdysozoa</taxon>
        <taxon>Arthropoda</taxon>
        <taxon>Hexapoda</taxon>
        <taxon>Insecta</taxon>
        <taxon>Pterygota</taxon>
        <taxon>Neoptera</taxon>
        <taxon>Paraneoptera</taxon>
        <taxon>Hemiptera</taxon>
        <taxon>Sternorrhyncha</taxon>
        <taxon>Aphidomorpha</taxon>
        <taxon>Aphidoidea</taxon>
        <taxon>Aphididae</taxon>
        <taxon>Aphidini</taxon>
        <taxon>Aphis</taxon>
        <taxon>Aphis</taxon>
    </lineage>
</organism>
<feature type="domain" description="Myb/SANT-like DNA-binding" evidence="6">
    <location>
        <begin position="8"/>
        <end position="75"/>
    </location>
</feature>
<dbReference type="InterPro" id="IPR028002">
    <property type="entry name" value="Myb_DNA-bind_5"/>
</dbReference>
<evidence type="ECO:0000313" key="8">
    <source>
        <dbReference type="Proteomes" id="UP000478052"/>
    </source>
</evidence>
<evidence type="ECO:0000256" key="4">
    <source>
        <dbReference type="ARBA" id="ARBA00023163"/>
    </source>
</evidence>
<proteinExistence type="predicted"/>
<protein>
    <recommendedName>
        <fullName evidence="2">Regulatory protein zeste</fullName>
    </recommendedName>
</protein>